<comment type="subunit">
    <text evidence="5">AMPK is a heterotrimer of an alpha catalytic subunit (PRKAA1 or PRKAA2), a beta (PRKAB1 or PRKAB2) and a gamma non-catalytic subunits (PRKAG1, PRKAG2 or PRKAG3). Interacts with FNIP1 and FNIP2.</text>
</comment>
<dbReference type="AlphaFoldDB" id="A0A8C4R7D6"/>
<comment type="similarity">
    <text evidence="1">Belongs to the 5'-AMP-activated protein kinase gamma subunit family.</text>
</comment>
<reference evidence="9" key="1">
    <citation type="submission" date="2025-08" db="UniProtKB">
        <authorList>
            <consortium name="Ensembl"/>
        </authorList>
    </citation>
    <scope>IDENTIFICATION</scope>
</reference>
<dbReference type="GeneTree" id="ENSGT00950000183019"/>
<dbReference type="GO" id="GO:0005737">
    <property type="term" value="C:cytoplasm"/>
    <property type="evidence" value="ECO:0007669"/>
    <property type="project" value="TreeGrafter"/>
</dbReference>
<dbReference type="InterPro" id="IPR000644">
    <property type="entry name" value="CBS_dom"/>
</dbReference>
<keyword evidence="2" id="KW-0677">Repeat</keyword>
<dbReference type="SUPFAM" id="SSF54631">
    <property type="entry name" value="CBS-domain pair"/>
    <property type="match status" value="2"/>
</dbReference>
<dbReference type="PROSITE" id="PS51371">
    <property type="entry name" value="CBS"/>
    <property type="match status" value="4"/>
</dbReference>
<keyword evidence="3 6" id="KW-0129">CBS domain</keyword>
<dbReference type="PANTHER" id="PTHR13780">
    <property type="entry name" value="AMP-ACTIVATED PROTEIN KINASE, GAMMA REGULATORY SUBUNIT"/>
    <property type="match status" value="1"/>
</dbReference>
<dbReference type="Ensembl" id="ENSEBUT00000027026.1">
    <property type="protein sequence ID" value="ENSEBUP00000026450.1"/>
    <property type="gene ID" value="ENSEBUG00000016271.1"/>
</dbReference>
<accession>A0A8C4R7D6</accession>
<proteinExistence type="inferred from homology"/>
<dbReference type="CDD" id="cd04618">
    <property type="entry name" value="CBS_euAMPK_gamma-like_repeat1"/>
    <property type="match status" value="1"/>
</dbReference>
<evidence type="ECO:0000256" key="7">
    <source>
        <dbReference type="SAM" id="MobiDB-lite"/>
    </source>
</evidence>
<sequence length="564" mass="62933">MLPCNLVLHTNEEEFGQREGTWSVCVFLSSWAASGAMAASSSDVLLEDDLCKDLSSFAMPGFDFPSDVLQRTAGKMSPAASPSSRKRGKPLQRQPSTPTNHRVATPSSRPGTPTGRSPDPVAIPTSPRLRVNLSGLFRSTSRDKVARDGSSSPISPSPSGGRRLFFPRSRKSHASGSPTPSSPISAVLRPIFPIQVYDSEPERLEFRQRSFSSPLAQRRHARAQRVASHPPSESIRPLILSNSSVLEKLSLSSAGDENTTYTRFMKNHCCYDIIPTSSKLVVFDITLQVKKAFFALVANGVRAAPLWDSEKQCFVGMLTITDFINILQRYYKSSMVQIYELEEHKIETWREVYLQDIFKPFVCISPDASLFDAINSLIKNKIHRLPVLDPLTGNALYILTHKRILRFLQLFAGDISTPEFMNRTLEALNIGTFKDIAVVQPDTPVILALRMFVERRVSALPVVDDAGHVVDVYSKFDVINMAAEKSYNNLDMPVTQALQHRSQYFEGVRRCFRRDTLRTVIDRIVRAEVHRLVVLDEMETVIGIVSLSDILQALVLTPAGIEKN</sequence>
<keyword evidence="4" id="KW-0275">Fatty acid biosynthesis</keyword>
<evidence type="ECO:0000256" key="2">
    <source>
        <dbReference type="ARBA" id="ARBA00022737"/>
    </source>
</evidence>
<dbReference type="InterPro" id="IPR046342">
    <property type="entry name" value="CBS_dom_sf"/>
</dbReference>
<protein>
    <submittedName>
        <fullName evidence="9">Protein kinase, AMP-activated, gamma 1 non-catalytic subunit</fullName>
    </submittedName>
</protein>
<keyword evidence="4" id="KW-0276">Fatty acid metabolism</keyword>
<feature type="domain" description="CBS" evidence="8">
    <location>
        <begin position="504"/>
        <end position="563"/>
    </location>
</feature>
<dbReference type="GO" id="GO:0031588">
    <property type="term" value="C:nucleotide-activated protein kinase complex"/>
    <property type="evidence" value="ECO:0007669"/>
    <property type="project" value="TreeGrafter"/>
</dbReference>
<feature type="compositionally biased region" description="Polar residues" evidence="7">
    <location>
        <begin position="93"/>
        <end position="115"/>
    </location>
</feature>
<evidence type="ECO:0000256" key="5">
    <source>
        <dbReference type="ARBA" id="ARBA00025878"/>
    </source>
</evidence>
<evidence type="ECO:0000256" key="6">
    <source>
        <dbReference type="PROSITE-ProRule" id="PRU00703"/>
    </source>
</evidence>
<feature type="region of interest" description="Disordered" evidence="7">
    <location>
        <begin position="209"/>
        <end position="233"/>
    </location>
</feature>
<feature type="compositionally biased region" description="Polar residues" evidence="7">
    <location>
        <begin position="174"/>
        <end position="184"/>
    </location>
</feature>
<evidence type="ECO:0000259" key="8">
    <source>
        <dbReference type="PROSITE" id="PS51371"/>
    </source>
</evidence>
<dbReference type="GO" id="GO:0019901">
    <property type="term" value="F:protein kinase binding"/>
    <property type="evidence" value="ECO:0007669"/>
    <property type="project" value="TreeGrafter"/>
</dbReference>
<dbReference type="FunFam" id="3.10.580.10:FF:000004">
    <property type="entry name" value="Protein kinase AMP-activated non-catalytic subunit gamma 2"/>
    <property type="match status" value="1"/>
</dbReference>
<organism evidence="9 10">
    <name type="scientific">Eptatretus burgeri</name>
    <name type="common">Inshore hagfish</name>
    <dbReference type="NCBI Taxonomy" id="7764"/>
    <lineage>
        <taxon>Eukaryota</taxon>
        <taxon>Metazoa</taxon>
        <taxon>Chordata</taxon>
        <taxon>Craniata</taxon>
        <taxon>Vertebrata</taxon>
        <taxon>Cyclostomata</taxon>
        <taxon>Myxini</taxon>
        <taxon>Myxiniformes</taxon>
        <taxon>Myxinidae</taxon>
        <taxon>Eptatretinae</taxon>
        <taxon>Eptatretus</taxon>
    </lineage>
</organism>
<feature type="domain" description="CBS" evidence="8">
    <location>
        <begin position="275"/>
        <end position="334"/>
    </location>
</feature>
<dbReference type="Gene3D" id="3.10.580.10">
    <property type="entry name" value="CBS-domain"/>
    <property type="match status" value="2"/>
</dbReference>
<dbReference type="CDD" id="cd04641">
    <property type="entry name" value="CBS_euAMPK_gamma-like_repeat2"/>
    <property type="match status" value="1"/>
</dbReference>
<feature type="domain" description="CBS" evidence="8">
    <location>
        <begin position="357"/>
        <end position="415"/>
    </location>
</feature>
<dbReference type="Pfam" id="PF00571">
    <property type="entry name" value="CBS"/>
    <property type="match status" value="4"/>
</dbReference>
<feature type="region of interest" description="Disordered" evidence="7">
    <location>
        <begin position="73"/>
        <end position="185"/>
    </location>
</feature>
<keyword evidence="4" id="KW-0443">Lipid metabolism</keyword>
<dbReference type="Proteomes" id="UP000694388">
    <property type="component" value="Unplaced"/>
</dbReference>
<dbReference type="GO" id="GO:0019887">
    <property type="term" value="F:protein kinase regulator activity"/>
    <property type="evidence" value="ECO:0007669"/>
    <property type="project" value="TreeGrafter"/>
</dbReference>
<feature type="compositionally biased region" description="Low complexity" evidence="7">
    <location>
        <begin position="149"/>
        <end position="161"/>
    </location>
</feature>
<evidence type="ECO:0000256" key="3">
    <source>
        <dbReference type="ARBA" id="ARBA00023122"/>
    </source>
</evidence>
<keyword evidence="10" id="KW-1185">Reference proteome</keyword>
<dbReference type="PANTHER" id="PTHR13780:SF35">
    <property type="entry name" value="LD22662P"/>
    <property type="match status" value="1"/>
</dbReference>
<dbReference type="GO" id="GO:0005634">
    <property type="term" value="C:nucleus"/>
    <property type="evidence" value="ECO:0007669"/>
    <property type="project" value="TreeGrafter"/>
</dbReference>
<dbReference type="GO" id="GO:0006633">
    <property type="term" value="P:fatty acid biosynthetic process"/>
    <property type="evidence" value="ECO:0007669"/>
    <property type="project" value="UniProtKB-KW"/>
</dbReference>
<reference evidence="9" key="2">
    <citation type="submission" date="2025-09" db="UniProtKB">
        <authorList>
            <consortium name="Ensembl"/>
        </authorList>
    </citation>
    <scope>IDENTIFICATION</scope>
</reference>
<feature type="domain" description="CBS" evidence="8">
    <location>
        <begin position="432"/>
        <end position="492"/>
    </location>
</feature>
<keyword evidence="4" id="KW-0444">Lipid biosynthesis</keyword>
<evidence type="ECO:0000313" key="10">
    <source>
        <dbReference type="Proteomes" id="UP000694388"/>
    </source>
</evidence>
<dbReference type="GO" id="GO:0016208">
    <property type="term" value="F:AMP binding"/>
    <property type="evidence" value="ECO:0007669"/>
    <property type="project" value="TreeGrafter"/>
</dbReference>
<dbReference type="SMART" id="SM00116">
    <property type="entry name" value="CBS"/>
    <property type="match status" value="4"/>
</dbReference>
<evidence type="ECO:0000256" key="4">
    <source>
        <dbReference type="ARBA" id="ARBA00023160"/>
    </source>
</evidence>
<dbReference type="InterPro" id="IPR050511">
    <property type="entry name" value="AMPK_gamma/SDS23_families"/>
</dbReference>
<evidence type="ECO:0000256" key="1">
    <source>
        <dbReference type="ARBA" id="ARBA00006750"/>
    </source>
</evidence>
<name>A0A8C4R7D6_EPTBU</name>
<evidence type="ECO:0000313" key="9">
    <source>
        <dbReference type="Ensembl" id="ENSEBUP00000026450.1"/>
    </source>
</evidence>